<dbReference type="Proteomes" id="UP000235145">
    <property type="component" value="Unassembled WGS sequence"/>
</dbReference>
<evidence type="ECO:0000313" key="3">
    <source>
        <dbReference type="EMBL" id="KAJ0187102.1"/>
    </source>
</evidence>
<dbReference type="SUPFAM" id="SSF49503">
    <property type="entry name" value="Cupredoxins"/>
    <property type="match status" value="1"/>
</dbReference>
<protein>
    <recommendedName>
        <fullName evidence="2">Plastocyanin-like domain-containing protein</fullName>
    </recommendedName>
</protein>
<evidence type="ECO:0000313" key="4">
    <source>
        <dbReference type="Proteomes" id="UP000235145"/>
    </source>
</evidence>
<proteinExistence type="inferred from homology"/>
<feature type="domain" description="Plastocyanin-like" evidence="2">
    <location>
        <begin position="4"/>
        <end position="103"/>
    </location>
</feature>
<dbReference type="InterPro" id="IPR011707">
    <property type="entry name" value="Cu-oxidase-like_N"/>
</dbReference>
<evidence type="ECO:0000256" key="1">
    <source>
        <dbReference type="ARBA" id="ARBA00010609"/>
    </source>
</evidence>
<dbReference type="EMBL" id="NBSK02000009">
    <property type="protein sequence ID" value="KAJ0187102.1"/>
    <property type="molecule type" value="Genomic_DNA"/>
</dbReference>
<comment type="caution">
    <text evidence="3">The sequence shown here is derived from an EMBL/GenBank/DDBJ whole genome shotgun (WGS) entry which is preliminary data.</text>
</comment>
<organism evidence="3 4">
    <name type="scientific">Lactuca sativa</name>
    <name type="common">Garden lettuce</name>
    <dbReference type="NCBI Taxonomy" id="4236"/>
    <lineage>
        <taxon>Eukaryota</taxon>
        <taxon>Viridiplantae</taxon>
        <taxon>Streptophyta</taxon>
        <taxon>Embryophyta</taxon>
        <taxon>Tracheophyta</taxon>
        <taxon>Spermatophyta</taxon>
        <taxon>Magnoliopsida</taxon>
        <taxon>eudicotyledons</taxon>
        <taxon>Gunneridae</taxon>
        <taxon>Pentapetalae</taxon>
        <taxon>asterids</taxon>
        <taxon>campanulids</taxon>
        <taxon>Asterales</taxon>
        <taxon>Asteraceae</taxon>
        <taxon>Cichorioideae</taxon>
        <taxon>Cichorieae</taxon>
        <taxon>Lactucinae</taxon>
        <taxon>Lactuca</taxon>
    </lineage>
</organism>
<dbReference type="PANTHER" id="PTHR11709:SF90">
    <property type="entry name" value="OS07G0510900 PROTEIN"/>
    <property type="match status" value="1"/>
</dbReference>
<keyword evidence="4" id="KW-1185">Reference proteome</keyword>
<dbReference type="Gene3D" id="2.60.40.420">
    <property type="entry name" value="Cupredoxins - blue copper proteins"/>
    <property type="match status" value="1"/>
</dbReference>
<dbReference type="AlphaFoldDB" id="A0A9R1UGV4"/>
<dbReference type="GO" id="GO:0005507">
    <property type="term" value="F:copper ion binding"/>
    <property type="evidence" value="ECO:0007669"/>
    <property type="project" value="InterPro"/>
</dbReference>
<name>A0A9R1UGV4_LACSA</name>
<evidence type="ECO:0000259" key="2">
    <source>
        <dbReference type="Pfam" id="PF07732"/>
    </source>
</evidence>
<gene>
    <name evidence="3" type="ORF">LSAT_V11C900477630</name>
</gene>
<dbReference type="InterPro" id="IPR045087">
    <property type="entry name" value="Cu-oxidase_fam"/>
</dbReference>
<dbReference type="InterPro" id="IPR008972">
    <property type="entry name" value="Cupredoxin"/>
</dbReference>
<dbReference type="PANTHER" id="PTHR11709">
    <property type="entry name" value="MULTI-COPPER OXIDASE"/>
    <property type="match status" value="1"/>
</dbReference>
<dbReference type="Pfam" id="PF07732">
    <property type="entry name" value="Cu-oxidase_3"/>
    <property type="match status" value="1"/>
</dbReference>
<reference evidence="3 4" key="1">
    <citation type="journal article" date="2017" name="Nat. Commun.">
        <title>Genome assembly with in vitro proximity ligation data and whole-genome triplication in lettuce.</title>
        <authorList>
            <person name="Reyes-Chin-Wo S."/>
            <person name="Wang Z."/>
            <person name="Yang X."/>
            <person name="Kozik A."/>
            <person name="Arikit S."/>
            <person name="Song C."/>
            <person name="Xia L."/>
            <person name="Froenicke L."/>
            <person name="Lavelle D.O."/>
            <person name="Truco M.J."/>
            <person name="Xia R."/>
            <person name="Zhu S."/>
            <person name="Xu C."/>
            <person name="Xu H."/>
            <person name="Xu X."/>
            <person name="Cox K."/>
            <person name="Korf I."/>
            <person name="Meyers B.C."/>
            <person name="Michelmore R.W."/>
        </authorList>
    </citation>
    <scope>NUCLEOTIDE SEQUENCE [LARGE SCALE GENOMIC DNA]</scope>
    <source>
        <strain evidence="4">cv. Salinas</strain>
        <tissue evidence="3">Seedlings</tissue>
    </source>
</reference>
<sequence length="125" mass="14213">MYGILINGQFPGPQIDSVTNDNVIVSIYNSLDEPFLITWFERDTTEKEFIAGWNLWHELSHSTWSNFTYILQVKDQIGSFFYFPSFAFHRAAGGFGGITVSSRPRISVPFPPPDRDFTILVGKTS</sequence>
<accession>A0A9R1UGV4</accession>
<comment type="similarity">
    <text evidence="1">Belongs to the multicopper oxidase family.</text>
</comment>